<dbReference type="AlphaFoldDB" id="A0AAN1PUP8"/>
<reference evidence="2 3" key="1">
    <citation type="submission" date="2017-03" db="EMBL/GenBank/DDBJ databases">
        <title>Complete Genome Sequence of Vibrio vulnificus FORC_053.</title>
        <authorList>
            <consortium name="Food-borne Pathogen Omics Research Center"/>
            <person name="Chung H.Y."/>
            <person name="Na E.J."/>
            <person name="Song J.S."/>
            <person name="Kim H."/>
            <person name="Lee J.-H."/>
            <person name="Ryu S."/>
            <person name="Choi S.H."/>
        </authorList>
    </citation>
    <scope>NUCLEOTIDE SEQUENCE [LARGE SCALE GENOMIC DNA]</scope>
    <source>
        <strain evidence="2 3">FORC_053</strain>
    </source>
</reference>
<dbReference type="RefSeq" id="WP_198434381.1">
    <property type="nucleotide sequence ID" value="NZ_CP019292.1"/>
</dbReference>
<protein>
    <submittedName>
        <fullName evidence="2">Uncharacterized protein</fullName>
    </submittedName>
</protein>
<name>A0AAN1PUP8_VIBVL</name>
<keyword evidence="1" id="KW-0175">Coiled coil</keyword>
<evidence type="ECO:0000256" key="1">
    <source>
        <dbReference type="SAM" id="Coils"/>
    </source>
</evidence>
<feature type="coiled-coil region" evidence="1">
    <location>
        <begin position="395"/>
        <end position="422"/>
    </location>
</feature>
<gene>
    <name evidence="2" type="ORF">FORC53_4857</name>
</gene>
<sequence length="604" mass="68705">MTIKNKEQFANCVRSLQKDVNSQAGTTIKLSVIREALAHALEQKSSNGLLSVLPISLCDPSLPARLHKSLMELAGVSYRTSLSTFPYPSGLELSQSEIMEILQSAPKPKFKEEDASYLMMMAVDSGFKYLITGDVSIIPNGDGTWSSPDKSNLKLLRLLLGDERVSYIPNTHNISASKFKDIYSKLYQPFSECIKSRDLWQQVENSIISSLGNENIMLEDGGLFTITPQNFDITVMELLQLNLVSVVTGEPINQKALGCISVGFINDLLINKKYAERDFYIENVWKPMLGDKFESISYDKYEKVCSDDIWSKESKQAINELFLTICKANNWLSKPISSIVIPRFNDDIQTQCYRFELADESFYCKQTIDEVELISKPYARSTVLDYLEGEIIVESDEIEEKISEIELEYQEAQSELDGIDEDDEIYYFFEDPSDTRYEKLSKLPIPLNVPRIYNVEAKLSKKAIVSGTAFDLSEADGYLGYYYDYMDMFTNDFCYLSNAAKQFNDLRSAESIFVLGSFSYSNINDFQKCLDEIVKFHMVDFIVIDIDFIKGVFPAYPHKSFAGLDNKLQSKVDELFHCIESNFEVSEYTLGTQKSDPLFNAGIY</sequence>
<dbReference type="Proteomes" id="UP000263418">
    <property type="component" value="Chromosome 3"/>
</dbReference>
<accession>A0AAN1PUP8</accession>
<proteinExistence type="predicted"/>
<evidence type="ECO:0000313" key="3">
    <source>
        <dbReference type="Proteomes" id="UP000263418"/>
    </source>
</evidence>
<organism evidence="2 3">
    <name type="scientific">Vibrio vulnificus</name>
    <dbReference type="NCBI Taxonomy" id="672"/>
    <lineage>
        <taxon>Bacteria</taxon>
        <taxon>Pseudomonadati</taxon>
        <taxon>Pseudomonadota</taxon>
        <taxon>Gammaproteobacteria</taxon>
        <taxon>Vibrionales</taxon>
        <taxon>Vibrionaceae</taxon>
        <taxon>Vibrio</taxon>
    </lineage>
</organism>
<evidence type="ECO:0000313" key="2">
    <source>
        <dbReference type="EMBL" id="AXX63196.1"/>
    </source>
</evidence>
<dbReference type="EMBL" id="CP019292">
    <property type="protein sequence ID" value="AXX63196.1"/>
    <property type="molecule type" value="Genomic_DNA"/>
</dbReference>